<sequence length="101" mass="11693">MRILVFFDLPVTTESERRIYRTFRKYLIKNGFLMLQESVYCKLAQNATVGDGIIESIRKNKPASGLVQVLKVTEKQYAKMEYLVGECKSEVLNTDERLVIL</sequence>
<dbReference type="EC" id="3.1.-.-" evidence="9"/>
<dbReference type="EMBL" id="JAOQKC010000034">
    <property type="protein sequence ID" value="MCU6698456.1"/>
    <property type="molecule type" value="Genomic_DNA"/>
</dbReference>
<dbReference type="HAMAP" id="MF_01471">
    <property type="entry name" value="Cas2"/>
    <property type="match status" value="1"/>
</dbReference>
<dbReference type="NCBIfam" id="TIGR01573">
    <property type="entry name" value="cas2"/>
    <property type="match status" value="1"/>
</dbReference>
<evidence type="ECO:0000256" key="3">
    <source>
        <dbReference type="ARBA" id="ARBA00022722"/>
    </source>
</evidence>
<comment type="similarity">
    <text evidence="2 9">Belongs to the CRISPR-associated endoribonuclease Cas2 protein family.</text>
</comment>
<evidence type="ECO:0000256" key="2">
    <source>
        <dbReference type="ARBA" id="ARBA00009959"/>
    </source>
</evidence>
<evidence type="ECO:0000256" key="9">
    <source>
        <dbReference type="HAMAP-Rule" id="MF_01471"/>
    </source>
</evidence>
<gene>
    <name evidence="9 10" type="primary">cas2</name>
    <name evidence="10" type="ORF">OCV63_16440</name>
</gene>
<dbReference type="Pfam" id="PF09827">
    <property type="entry name" value="CRISPR_Cas2"/>
    <property type="match status" value="1"/>
</dbReference>
<comment type="caution">
    <text evidence="10">The sequence shown here is derived from an EMBL/GenBank/DDBJ whole genome shotgun (WGS) entry which is preliminary data.</text>
</comment>
<evidence type="ECO:0000256" key="5">
    <source>
        <dbReference type="ARBA" id="ARBA00022759"/>
    </source>
</evidence>
<dbReference type="RefSeq" id="WP_158365321.1">
    <property type="nucleotide sequence ID" value="NZ_JAOQKC010000034.1"/>
</dbReference>
<evidence type="ECO:0000313" key="10">
    <source>
        <dbReference type="EMBL" id="MCU6698456.1"/>
    </source>
</evidence>
<keyword evidence="3 9" id="KW-0540">Nuclease</keyword>
<feature type="binding site" evidence="9">
    <location>
        <position position="8"/>
    </location>
    <ligand>
        <name>Mg(2+)</name>
        <dbReference type="ChEBI" id="CHEBI:18420"/>
        <note>catalytic</note>
    </ligand>
</feature>
<evidence type="ECO:0000256" key="6">
    <source>
        <dbReference type="ARBA" id="ARBA00022801"/>
    </source>
</evidence>
<evidence type="ECO:0000256" key="8">
    <source>
        <dbReference type="ARBA" id="ARBA00023118"/>
    </source>
</evidence>
<keyword evidence="11" id="KW-1185">Reference proteome</keyword>
<dbReference type="Proteomes" id="UP001652461">
    <property type="component" value="Unassembled WGS sequence"/>
</dbReference>
<name>A0ABT2S1K4_9FIRM</name>
<keyword evidence="5 9" id="KW-0255">Endonuclease</keyword>
<organism evidence="10 11">
    <name type="scientific">Laedolimicola ammoniilytica</name>
    <dbReference type="NCBI Taxonomy" id="2981771"/>
    <lineage>
        <taxon>Bacteria</taxon>
        <taxon>Bacillati</taxon>
        <taxon>Bacillota</taxon>
        <taxon>Clostridia</taxon>
        <taxon>Lachnospirales</taxon>
        <taxon>Lachnospiraceae</taxon>
        <taxon>Laedolimicola</taxon>
    </lineage>
</organism>
<keyword evidence="8 9" id="KW-0051">Antiviral defense</keyword>
<dbReference type="SUPFAM" id="SSF143430">
    <property type="entry name" value="TTP0101/SSO1404-like"/>
    <property type="match status" value="1"/>
</dbReference>
<reference evidence="10 11" key="1">
    <citation type="journal article" date="2021" name="ISME Commun">
        <title>Automated analysis of genomic sequences facilitates high-throughput and comprehensive description of bacteria.</title>
        <authorList>
            <person name="Hitch T.C.A."/>
        </authorList>
    </citation>
    <scope>NUCLEOTIDE SEQUENCE [LARGE SCALE GENOMIC DNA]</scope>
    <source>
        <strain evidence="10 11">Sanger_04</strain>
    </source>
</reference>
<dbReference type="InterPro" id="IPR021127">
    <property type="entry name" value="CRISPR_associated_Cas2"/>
</dbReference>
<evidence type="ECO:0000313" key="11">
    <source>
        <dbReference type="Proteomes" id="UP001652461"/>
    </source>
</evidence>
<keyword evidence="4 9" id="KW-0479">Metal-binding</keyword>
<evidence type="ECO:0000256" key="1">
    <source>
        <dbReference type="ARBA" id="ARBA00001946"/>
    </source>
</evidence>
<dbReference type="InterPro" id="IPR019199">
    <property type="entry name" value="Virulence_VapD/CRISPR_Cas2"/>
</dbReference>
<proteinExistence type="inferred from homology"/>
<protein>
    <recommendedName>
        <fullName evidence="9">CRISPR-associated endoribonuclease Cas2</fullName>
        <ecNumber evidence="9">3.1.-.-</ecNumber>
    </recommendedName>
</protein>
<comment type="function">
    <text evidence="9">CRISPR (clustered regularly interspaced short palindromic repeat), is an adaptive immune system that provides protection against mobile genetic elements (viruses, transposable elements and conjugative plasmids). CRISPR clusters contain sequences complementary to antecedent mobile elements and target invading nucleic acids. CRISPR clusters are transcribed and processed into CRISPR RNA (crRNA). Functions as a ssRNA-specific endoribonuclease. Involved in the integration of spacer DNA into the CRISPR cassette.</text>
</comment>
<dbReference type="GO" id="GO:0004519">
    <property type="term" value="F:endonuclease activity"/>
    <property type="evidence" value="ECO:0007669"/>
    <property type="project" value="UniProtKB-KW"/>
</dbReference>
<keyword evidence="7 9" id="KW-0460">Magnesium</keyword>
<keyword evidence="6 9" id="KW-0378">Hydrolase</keyword>
<evidence type="ECO:0000256" key="7">
    <source>
        <dbReference type="ARBA" id="ARBA00022842"/>
    </source>
</evidence>
<comment type="cofactor">
    <cofactor evidence="1 9">
        <name>Mg(2+)</name>
        <dbReference type="ChEBI" id="CHEBI:18420"/>
    </cofactor>
</comment>
<comment type="subunit">
    <text evidence="9">Homodimer, forms a heterotetramer with a Cas1 homodimer.</text>
</comment>
<accession>A0ABT2S1K4</accession>
<evidence type="ECO:0000256" key="4">
    <source>
        <dbReference type="ARBA" id="ARBA00022723"/>
    </source>
</evidence>